<dbReference type="GO" id="GO:0005886">
    <property type="term" value="C:plasma membrane"/>
    <property type="evidence" value="ECO:0007669"/>
    <property type="project" value="TreeGrafter"/>
</dbReference>
<feature type="transmembrane region" description="Helical" evidence="13">
    <location>
        <begin position="312"/>
        <end position="335"/>
    </location>
</feature>
<keyword evidence="4" id="KW-0285">Flavoprotein</keyword>
<dbReference type="InterPro" id="IPR013112">
    <property type="entry name" value="FAD-bd_8"/>
</dbReference>
<feature type="chain" id="PRO_5034537553" description="FAD-binding FR-type domain-containing protein" evidence="14">
    <location>
        <begin position="19"/>
        <end position="1351"/>
    </location>
</feature>
<evidence type="ECO:0000256" key="13">
    <source>
        <dbReference type="SAM" id="Phobius"/>
    </source>
</evidence>
<dbReference type="CDD" id="cd06186">
    <property type="entry name" value="NOX_Duox_like_FAD_NADP"/>
    <property type="match status" value="2"/>
</dbReference>
<evidence type="ECO:0000313" key="16">
    <source>
        <dbReference type="EMBL" id="KAF8002824.1"/>
    </source>
</evidence>
<feature type="domain" description="FAD-binding FR-type" evidence="15">
    <location>
        <begin position="422"/>
        <end position="525"/>
    </location>
</feature>
<feature type="transmembrane region" description="Helical" evidence="13">
    <location>
        <begin position="163"/>
        <end position="186"/>
    </location>
</feature>
<dbReference type="PANTHER" id="PTHR32361">
    <property type="entry name" value="FERRIC/CUPRIC REDUCTASE TRANSMEMBRANE COMPONENT"/>
    <property type="match status" value="1"/>
</dbReference>
<keyword evidence="14" id="KW-0732">Signal</keyword>
<reference evidence="16" key="1">
    <citation type="submission" date="2020-10" db="EMBL/GenBank/DDBJ databases">
        <title>The Whole-Genome Sequence of Metschnikowia persimmonesis, a Novel Endophytic Yeast Species Isolated from Medicinal Plant Diospyros kaki Thumb.</title>
        <authorList>
            <person name="Rahmat E."/>
            <person name="Kang Y."/>
        </authorList>
    </citation>
    <scope>NUCLEOTIDE SEQUENCE</scope>
    <source>
        <strain evidence="16">KIOM G15050</strain>
    </source>
</reference>
<organism evidence="16 17">
    <name type="scientific">Metschnikowia pulcherrima</name>
    <dbReference type="NCBI Taxonomy" id="27326"/>
    <lineage>
        <taxon>Eukaryota</taxon>
        <taxon>Fungi</taxon>
        <taxon>Dikarya</taxon>
        <taxon>Ascomycota</taxon>
        <taxon>Saccharomycotina</taxon>
        <taxon>Pichiomycetes</taxon>
        <taxon>Metschnikowiaceae</taxon>
        <taxon>Metschnikowia</taxon>
    </lineage>
</organism>
<evidence type="ECO:0000256" key="4">
    <source>
        <dbReference type="ARBA" id="ARBA00022630"/>
    </source>
</evidence>
<feature type="transmembrane region" description="Helical" evidence="13">
    <location>
        <begin position="816"/>
        <end position="839"/>
    </location>
</feature>
<feature type="transmembrane region" description="Helical" evidence="13">
    <location>
        <begin position="1028"/>
        <end position="1046"/>
    </location>
</feature>
<feature type="transmembrane region" description="Helical" evidence="13">
    <location>
        <begin position="375"/>
        <end position="395"/>
    </location>
</feature>
<dbReference type="EMBL" id="JACBPP010000003">
    <property type="protein sequence ID" value="KAF8002824.1"/>
    <property type="molecule type" value="Genomic_DNA"/>
</dbReference>
<evidence type="ECO:0000256" key="3">
    <source>
        <dbReference type="ARBA" id="ARBA00022448"/>
    </source>
</evidence>
<dbReference type="PROSITE" id="PS51384">
    <property type="entry name" value="FAD_FR"/>
    <property type="match status" value="1"/>
</dbReference>
<evidence type="ECO:0000256" key="5">
    <source>
        <dbReference type="ARBA" id="ARBA00022692"/>
    </source>
</evidence>
<comment type="caution">
    <text evidence="16">The sequence shown here is derived from an EMBL/GenBank/DDBJ whole genome shotgun (WGS) entry which is preliminary data.</text>
</comment>
<feature type="transmembrane region" description="Helical" evidence="13">
    <location>
        <begin position="926"/>
        <end position="944"/>
    </location>
</feature>
<gene>
    <name evidence="16" type="ORF">HF325_002069</name>
</gene>
<keyword evidence="6" id="KW-0274">FAD</keyword>
<evidence type="ECO:0000256" key="1">
    <source>
        <dbReference type="ARBA" id="ARBA00004141"/>
    </source>
</evidence>
<keyword evidence="10" id="KW-0406">Ion transport</keyword>
<dbReference type="GO" id="GO:0006826">
    <property type="term" value="P:iron ion transport"/>
    <property type="evidence" value="ECO:0007669"/>
    <property type="project" value="TreeGrafter"/>
</dbReference>
<keyword evidence="5 13" id="KW-0812">Transmembrane</keyword>
<sequence>MSGLTYLFLAFFLGLGLAGKPTNLEFYGAGYQSFYACGYYIVLNLEFSATPYDYSVFCTNPAAIATLVGCYADEKRNTSADTAFWRDQCETMYLSPITYENITDGYQLLLEEGVPMADLGNYTAGELDVPVIVPREDALAAMDSYTMWLGNYNKSVYYGGAAIAYWGIICLLSAVANWGLILFPGLRRSCDGKISRIWRKYITLPALVRKKKATTQSFFKVLSFIVPSRLESIVIFGFFWLLFILNAVHIYAVKNDTVFDLEKSAFNRYVADRTGIICIIILPLLVLFGGRNNFLMWATRWKFATFMTYHRWIARFEVLLAFIHSVCFWMTFVIYGDVAEESSENYVVWGIVATFSGVLICFQGLLFLRRRWYEIFLVLHIILAAFFVIGSWYHVYELGYSQFMYATFAVWAFDRLVRVIRMVWFGFPKAEISLFSDDTIKVEIPKPARWKAIPGGHAYVYFMHLYHFWQSHPFTYNELDTHVTFFCKVKSGVTKSLFKHLSNLPGKSTQMRVSVEGPYGESHPIKHHSDVVFIAGGNGIPGLYSEFEHLNKAADSKQKLKLKWIIREIKSFAWMCKEFQRYQHTNAEITVYVTRPDLIGGTEELVSFLSGDNSSNEEKPTEKEPDTDILEHVRREFPYITFKEGRPELQDIVENDIKEAGHSVAFVVCGTSYMVDEARYQVVSNIDRTNKRVDFYEALEYSTKKYDYSVFCTNPAAIATLIGCYAYEHRNTSAGTAFWREKCETQKFPITYENITDGYKLLLEEGVPLAQLGNYTAGELDVPVIVPKAKAVAAMDTYKMWLGNYNLSVYYGAGALAYWGLVCIVTGIANWSLILFPGLRRVFDGKISRLWRKYVSLPALVRRKKATTQPFVKVLSFFVPSRLESLIIFGFFWILFVLNAVNIYKVKENTIFDLDVAAFNRYVADRTGIICVLVMPLMILFGGRNNILMWITRWKFATCMAYHRWIGRFVVLLAFIHSVCFWRTFQLAHEVAEESAETYVVWGIVATFCGVLICFQSLLILRRHFYEAFLIFHILLAAFFIIGAWYHVYELGYIQIMYATIAVWAVDRLVRIIRVVYFGFPEAEISLYSDDTLKVNVPKPARWKAIPGGHAYVYFMHLYQFWQSHPFTYNELATHVTFFCKVKTGVTKSLYKHLMKTPGKSTFMRVGVEGPMASRILDVVFVAAGSGIPGLYSEFEHLHKSADGKQKLKLKWVIREIKSLAWMYHEFQKYRHSNAEITVYVTRPDLIGGTAELESLLGSDGSSSEEKRSEKDTEIEILAQVQNELPHITFREGRPDLKEIVEGDIDEANHSVAFIVCGTPQMVDDVRYQVVSNIDKTRKRVDFYEALEVWA</sequence>
<dbReference type="Gene3D" id="3.40.50.80">
    <property type="entry name" value="Nucleotide-binding domain of ferredoxin-NADP reductase (FNR) module"/>
    <property type="match status" value="2"/>
</dbReference>
<evidence type="ECO:0000256" key="8">
    <source>
        <dbReference type="ARBA" id="ARBA00022989"/>
    </source>
</evidence>
<feature type="transmembrane region" description="Helical" evidence="13">
    <location>
        <begin position="233"/>
        <end position="253"/>
    </location>
</feature>
<evidence type="ECO:0000256" key="10">
    <source>
        <dbReference type="ARBA" id="ARBA00023065"/>
    </source>
</evidence>
<dbReference type="PANTHER" id="PTHR32361:SF9">
    <property type="entry name" value="FERRIC REDUCTASE TRANSMEMBRANE COMPONENT 3-RELATED"/>
    <property type="match status" value="1"/>
</dbReference>
<dbReference type="Pfam" id="PF08022">
    <property type="entry name" value="FAD_binding_8"/>
    <property type="match status" value="2"/>
</dbReference>
<comment type="similarity">
    <text evidence="2">Belongs to the ferric reductase (FRE) family.</text>
</comment>
<comment type="subcellular location">
    <subcellularLocation>
        <location evidence="1">Membrane</location>
        <topology evidence="1">Multi-pass membrane protein</topology>
    </subcellularLocation>
</comment>
<dbReference type="SUPFAM" id="SSF52343">
    <property type="entry name" value="Ferredoxin reductase-like, C-terminal NADP-linked domain"/>
    <property type="match status" value="2"/>
</dbReference>
<keyword evidence="3" id="KW-0813">Transport</keyword>
<keyword evidence="12" id="KW-0325">Glycoprotein</keyword>
<feature type="transmembrane region" description="Helical" evidence="13">
    <location>
        <begin position="347"/>
        <end position="368"/>
    </location>
</feature>
<dbReference type="SFLD" id="SFLDS00052">
    <property type="entry name" value="Ferric_Reductase_Domain"/>
    <property type="match status" value="2"/>
</dbReference>
<dbReference type="GO" id="GO:0015677">
    <property type="term" value="P:copper ion import"/>
    <property type="evidence" value="ECO:0007669"/>
    <property type="project" value="TreeGrafter"/>
</dbReference>
<accession>A0A8H7GUK9</accession>
<dbReference type="InterPro" id="IPR017927">
    <property type="entry name" value="FAD-bd_FR_type"/>
</dbReference>
<protein>
    <recommendedName>
        <fullName evidence="15">FAD-binding FR-type domain-containing protein</fullName>
    </recommendedName>
</protein>
<feature type="transmembrane region" description="Helical" evidence="13">
    <location>
        <begin position="273"/>
        <end position="291"/>
    </location>
</feature>
<evidence type="ECO:0000256" key="9">
    <source>
        <dbReference type="ARBA" id="ARBA00023002"/>
    </source>
</evidence>
<proteinExistence type="inferred from homology"/>
<dbReference type="Pfam" id="PF08030">
    <property type="entry name" value="NAD_binding_6"/>
    <property type="match status" value="2"/>
</dbReference>
<dbReference type="InterPro" id="IPR039261">
    <property type="entry name" value="FNR_nucleotide-bd"/>
</dbReference>
<feature type="transmembrane region" description="Helical" evidence="13">
    <location>
        <begin position="965"/>
        <end position="985"/>
    </location>
</feature>
<dbReference type="GO" id="GO:0000293">
    <property type="term" value="F:ferric-chelate reductase activity"/>
    <property type="evidence" value="ECO:0007669"/>
    <property type="project" value="UniProtKB-ARBA"/>
</dbReference>
<name>A0A8H7GUK9_9ASCO</name>
<keyword evidence="11 13" id="KW-0472">Membrane</keyword>
<dbReference type="GO" id="GO:0006879">
    <property type="term" value="P:intracellular iron ion homeostasis"/>
    <property type="evidence" value="ECO:0007669"/>
    <property type="project" value="TreeGrafter"/>
</dbReference>
<evidence type="ECO:0000256" key="14">
    <source>
        <dbReference type="SAM" id="SignalP"/>
    </source>
</evidence>
<dbReference type="InterPro" id="IPR013121">
    <property type="entry name" value="Fe_red_NAD-bd_6"/>
</dbReference>
<evidence type="ECO:0000256" key="7">
    <source>
        <dbReference type="ARBA" id="ARBA00022982"/>
    </source>
</evidence>
<feature type="signal peptide" evidence="14">
    <location>
        <begin position="1"/>
        <end position="18"/>
    </location>
</feature>
<dbReference type="InterPro" id="IPR051410">
    <property type="entry name" value="Ferric/Cupric_Reductase"/>
</dbReference>
<keyword evidence="17" id="KW-1185">Reference proteome</keyword>
<evidence type="ECO:0000256" key="12">
    <source>
        <dbReference type="ARBA" id="ARBA00023180"/>
    </source>
</evidence>
<evidence type="ECO:0000256" key="2">
    <source>
        <dbReference type="ARBA" id="ARBA00006278"/>
    </source>
</evidence>
<dbReference type="SFLD" id="SFLDG01168">
    <property type="entry name" value="Ferric_reductase_subgroup_(FRE"/>
    <property type="match status" value="2"/>
</dbReference>
<keyword evidence="8 13" id="KW-1133">Transmembrane helix</keyword>
<evidence type="ECO:0000256" key="6">
    <source>
        <dbReference type="ARBA" id="ARBA00022827"/>
    </source>
</evidence>
<dbReference type="OrthoDB" id="167398at2759"/>
<dbReference type="Pfam" id="PF01794">
    <property type="entry name" value="Ferric_reduct"/>
    <property type="match status" value="2"/>
</dbReference>
<evidence type="ECO:0000256" key="11">
    <source>
        <dbReference type="ARBA" id="ARBA00023136"/>
    </source>
</evidence>
<evidence type="ECO:0000313" key="17">
    <source>
        <dbReference type="Proteomes" id="UP000649328"/>
    </source>
</evidence>
<keyword evidence="9" id="KW-0560">Oxidoreductase</keyword>
<evidence type="ECO:0000259" key="15">
    <source>
        <dbReference type="PROSITE" id="PS51384"/>
    </source>
</evidence>
<feature type="transmembrane region" description="Helical" evidence="13">
    <location>
        <begin position="1000"/>
        <end position="1021"/>
    </location>
</feature>
<dbReference type="InterPro" id="IPR013130">
    <property type="entry name" value="Fe3_Rdtase_TM_dom"/>
</dbReference>
<dbReference type="Proteomes" id="UP000649328">
    <property type="component" value="Unassembled WGS sequence"/>
</dbReference>
<keyword evidence="7" id="KW-0249">Electron transport</keyword>